<comment type="caution">
    <text evidence="1">The sequence shown here is derived from an EMBL/GenBank/DDBJ whole genome shotgun (WGS) entry which is preliminary data.</text>
</comment>
<dbReference type="Proteomes" id="UP000770161">
    <property type="component" value="Unassembled WGS sequence"/>
</dbReference>
<organism evidence="1 2">
    <name type="scientific">Mammaliicoccus lentus</name>
    <name type="common">Staphylococcus lentus</name>
    <dbReference type="NCBI Taxonomy" id="42858"/>
    <lineage>
        <taxon>Bacteria</taxon>
        <taxon>Bacillati</taxon>
        <taxon>Bacillota</taxon>
        <taxon>Bacilli</taxon>
        <taxon>Bacillales</taxon>
        <taxon>Staphylococcaceae</taxon>
        <taxon>Mammaliicoccus</taxon>
    </lineage>
</organism>
<sequence>MCVYTIGHFDYELDTFLKMLKKAHITMIVDIRAFPNSKRHPQYNQGSFKKWLKNHDINYHHIDLLGGRRKPSQEVGETLNEGWKNHSFHNYADYTLTDDFKTGIKSLINDTKNDTVAILCAEQHPSRCHRLIISNWLVAHDTEVKHIILNDKEGIKIVPHKLGQWGAMPIIEDDGEVVYPEETGENN</sequence>
<dbReference type="Pfam" id="PF04343">
    <property type="entry name" value="DUF488"/>
    <property type="match status" value="1"/>
</dbReference>
<dbReference type="PIRSF" id="PIRSF024492">
    <property type="entry name" value="UCP024492"/>
    <property type="match status" value="1"/>
</dbReference>
<dbReference type="PANTHER" id="PTHR39337:SF1">
    <property type="entry name" value="BLR5642 PROTEIN"/>
    <property type="match status" value="1"/>
</dbReference>
<dbReference type="InterPro" id="IPR007438">
    <property type="entry name" value="DUF488"/>
</dbReference>
<gene>
    <name evidence="1" type="ORF">KQ656_05925</name>
</gene>
<name>A0ABS6GVR0_MAMLE</name>
<dbReference type="PANTHER" id="PTHR39337">
    <property type="entry name" value="BLR5642 PROTEIN"/>
    <property type="match status" value="1"/>
</dbReference>
<dbReference type="EMBL" id="JAHLZN010000007">
    <property type="protein sequence ID" value="MBU6113486.1"/>
    <property type="molecule type" value="Genomic_DNA"/>
</dbReference>
<dbReference type="RefSeq" id="WP_216683484.1">
    <property type="nucleotide sequence ID" value="NZ_JAHLZN010000007.1"/>
</dbReference>
<evidence type="ECO:0000313" key="1">
    <source>
        <dbReference type="EMBL" id="MBU6113486.1"/>
    </source>
</evidence>
<accession>A0ABS6GVR0</accession>
<proteinExistence type="predicted"/>
<reference evidence="1 2" key="1">
    <citation type="submission" date="2021-06" db="EMBL/GenBank/DDBJ databases">
        <title>Staphylococcus lentus K169 genome sequencing.</title>
        <authorList>
            <person name="Sundareshan S."/>
            <person name="Akhila D.S."/>
            <person name="Prachi D."/>
            <person name="Sivakumar R."/>
            <person name="Rajendhran J."/>
            <person name="Isloor S."/>
            <person name="Hegde N.R."/>
        </authorList>
    </citation>
    <scope>NUCLEOTIDE SEQUENCE [LARGE SCALE GENOMIC DNA]</scope>
    <source>
        <strain evidence="1 2">K169</strain>
    </source>
</reference>
<evidence type="ECO:0000313" key="2">
    <source>
        <dbReference type="Proteomes" id="UP000770161"/>
    </source>
</evidence>
<dbReference type="InterPro" id="IPR014519">
    <property type="entry name" value="UCP024492"/>
</dbReference>
<protein>
    <submittedName>
        <fullName evidence="1">DUF488 domain-containing protein</fullName>
    </submittedName>
</protein>
<keyword evidence="2" id="KW-1185">Reference proteome</keyword>